<accession>A0A3Q3KMK5</accession>
<proteinExistence type="inferred from homology"/>
<feature type="transmembrane region" description="Helical" evidence="7">
    <location>
        <begin position="132"/>
        <end position="151"/>
    </location>
</feature>
<dbReference type="Ensembl" id="ENSMALT00000031424.1">
    <property type="protein sequence ID" value="ENSMALP00000030878.1"/>
    <property type="gene ID" value="ENSMALG00000021339.1"/>
</dbReference>
<evidence type="ECO:0008006" key="10">
    <source>
        <dbReference type="Google" id="ProtNLM"/>
    </source>
</evidence>
<reference evidence="8" key="2">
    <citation type="submission" date="2025-09" db="UniProtKB">
        <authorList>
            <consortium name="Ensembl"/>
        </authorList>
    </citation>
    <scope>IDENTIFICATION</scope>
</reference>
<dbReference type="InterPro" id="IPR045231">
    <property type="entry name" value="Yip1/4-like"/>
</dbReference>
<keyword evidence="6 7" id="KW-0472">Membrane</keyword>
<evidence type="ECO:0000256" key="1">
    <source>
        <dbReference type="ARBA" id="ARBA00004257"/>
    </source>
</evidence>
<dbReference type="STRING" id="43700.ENSMALP00000030878"/>
<keyword evidence="9" id="KW-1185">Reference proteome</keyword>
<evidence type="ECO:0000256" key="5">
    <source>
        <dbReference type="ARBA" id="ARBA00023034"/>
    </source>
</evidence>
<evidence type="ECO:0000256" key="4">
    <source>
        <dbReference type="ARBA" id="ARBA00022989"/>
    </source>
</evidence>
<comment type="similarity">
    <text evidence="2">Belongs to the YIP1 family.</text>
</comment>
<dbReference type="AlphaFoldDB" id="A0A3Q3KMK5"/>
<evidence type="ECO:0000313" key="8">
    <source>
        <dbReference type="Ensembl" id="ENSMALP00000030878.1"/>
    </source>
</evidence>
<reference evidence="8" key="1">
    <citation type="submission" date="2025-08" db="UniProtKB">
        <authorList>
            <consortium name="Ensembl"/>
        </authorList>
    </citation>
    <scope>IDENTIFICATION</scope>
</reference>
<dbReference type="GO" id="GO:0005802">
    <property type="term" value="C:trans-Golgi network"/>
    <property type="evidence" value="ECO:0007669"/>
    <property type="project" value="TreeGrafter"/>
</dbReference>
<protein>
    <recommendedName>
        <fullName evidence="10">Protein YIPF</fullName>
    </recommendedName>
</protein>
<dbReference type="PANTHER" id="PTHR21236:SF7">
    <property type="entry name" value="PROTEIN YIPF4"/>
    <property type="match status" value="1"/>
</dbReference>
<evidence type="ECO:0000256" key="2">
    <source>
        <dbReference type="ARBA" id="ARBA00010596"/>
    </source>
</evidence>
<feature type="transmembrane region" description="Helical" evidence="7">
    <location>
        <begin position="197"/>
        <end position="215"/>
    </location>
</feature>
<sequence length="216" mass="24366">MQFSPTNGDFTFVSSTEAEELSGSISAPDIKLNMGSDSGKDPYATTFLRQRGYGWLLEVEEDDSEENKPLLEELDIDLKDIYYKIRCVLMPVPSLGYNRQVVRDNPDFWGPLAVVLLFSMISIYGQFRVVSWIITIWIFGSLTIFLLARVLGGEVSAADTLTMLLSVLIFQLFGVFWAAYSAASLLVGDEFKTKKPLLIYPIFLLYIYFLSLYTGV</sequence>
<dbReference type="GO" id="GO:0048280">
    <property type="term" value="P:vesicle fusion with Golgi apparatus"/>
    <property type="evidence" value="ECO:0007669"/>
    <property type="project" value="TreeGrafter"/>
</dbReference>
<evidence type="ECO:0000256" key="7">
    <source>
        <dbReference type="SAM" id="Phobius"/>
    </source>
</evidence>
<keyword evidence="4 7" id="KW-1133">Transmembrane helix</keyword>
<keyword evidence="5" id="KW-0333">Golgi apparatus</keyword>
<feature type="transmembrane region" description="Helical" evidence="7">
    <location>
        <begin position="108"/>
        <end position="125"/>
    </location>
</feature>
<evidence type="ECO:0000313" key="9">
    <source>
        <dbReference type="Proteomes" id="UP000261600"/>
    </source>
</evidence>
<comment type="subcellular location">
    <subcellularLocation>
        <location evidence="1">Golgi apparatus</location>
        <location evidence="1">cis-Golgi network membrane</location>
        <topology evidence="1">Multi-pass membrane protein</topology>
    </subcellularLocation>
</comment>
<organism evidence="8 9">
    <name type="scientific">Monopterus albus</name>
    <name type="common">Swamp eel</name>
    <dbReference type="NCBI Taxonomy" id="43700"/>
    <lineage>
        <taxon>Eukaryota</taxon>
        <taxon>Metazoa</taxon>
        <taxon>Chordata</taxon>
        <taxon>Craniata</taxon>
        <taxon>Vertebrata</taxon>
        <taxon>Euteleostomi</taxon>
        <taxon>Actinopterygii</taxon>
        <taxon>Neopterygii</taxon>
        <taxon>Teleostei</taxon>
        <taxon>Neoteleostei</taxon>
        <taxon>Acanthomorphata</taxon>
        <taxon>Anabantaria</taxon>
        <taxon>Synbranchiformes</taxon>
        <taxon>Synbranchidae</taxon>
        <taxon>Monopterus</taxon>
    </lineage>
</organism>
<name>A0A3Q3KMK5_MONAL</name>
<dbReference type="GO" id="GO:0006888">
    <property type="term" value="P:endoplasmic reticulum to Golgi vesicle-mediated transport"/>
    <property type="evidence" value="ECO:0007669"/>
    <property type="project" value="InterPro"/>
</dbReference>
<evidence type="ECO:0000256" key="6">
    <source>
        <dbReference type="ARBA" id="ARBA00023136"/>
    </source>
</evidence>
<dbReference type="Proteomes" id="UP000261600">
    <property type="component" value="Unplaced"/>
</dbReference>
<evidence type="ECO:0000256" key="3">
    <source>
        <dbReference type="ARBA" id="ARBA00022692"/>
    </source>
</evidence>
<feature type="transmembrane region" description="Helical" evidence="7">
    <location>
        <begin position="163"/>
        <end position="185"/>
    </location>
</feature>
<dbReference type="PANTHER" id="PTHR21236">
    <property type="entry name" value="GOLGI MEMBRANE PROTEIN YIP1"/>
    <property type="match status" value="1"/>
</dbReference>
<keyword evidence="3 7" id="KW-0812">Transmembrane</keyword>